<keyword evidence="3" id="KW-1185">Reference proteome</keyword>
<dbReference type="RefSeq" id="WP_345367780.1">
    <property type="nucleotide sequence ID" value="NZ_BAABII010000019.1"/>
</dbReference>
<evidence type="ECO:0000313" key="2">
    <source>
        <dbReference type="EMBL" id="MEY8038830.1"/>
    </source>
</evidence>
<name>A0ABV4CCJ7_9PSEU</name>
<reference evidence="2 3" key="1">
    <citation type="submission" date="2024-08" db="EMBL/GenBank/DDBJ databases">
        <title>Genome mining of Saccharopolyspora cebuensis PGLac3 from Nigerian medicinal plant.</title>
        <authorList>
            <person name="Ezeobiora C.E."/>
            <person name="Igbokwe N.H."/>
            <person name="Amin D.H."/>
            <person name="Mendie U.E."/>
        </authorList>
    </citation>
    <scope>NUCLEOTIDE SEQUENCE [LARGE SCALE GENOMIC DNA]</scope>
    <source>
        <strain evidence="2 3">PGLac3</strain>
    </source>
</reference>
<comment type="caution">
    <text evidence="2">The sequence shown here is derived from an EMBL/GenBank/DDBJ whole genome shotgun (WGS) entry which is preliminary data.</text>
</comment>
<evidence type="ECO:0000313" key="3">
    <source>
        <dbReference type="Proteomes" id="UP001564626"/>
    </source>
</evidence>
<dbReference type="EMBL" id="JBGEHV010000006">
    <property type="protein sequence ID" value="MEY8038830.1"/>
    <property type="molecule type" value="Genomic_DNA"/>
</dbReference>
<protein>
    <submittedName>
        <fullName evidence="2">Uncharacterized protein</fullName>
    </submittedName>
</protein>
<organism evidence="2 3">
    <name type="scientific">Saccharopolyspora cebuensis</name>
    <dbReference type="NCBI Taxonomy" id="418759"/>
    <lineage>
        <taxon>Bacteria</taxon>
        <taxon>Bacillati</taxon>
        <taxon>Actinomycetota</taxon>
        <taxon>Actinomycetes</taxon>
        <taxon>Pseudonocardiales</taxon>
        <taxon>Pseudonocardiaceae</taxon>
        <taxon>Saccharopolyspora</taxon>
    </lineage>
</organism>
<gene>
    <name evidence="2" type="ORF">AB8O55_05435</name>
</gene>
<dbReference type="Proteomes" id="UP001564626">
    <property type="component" value="Unassembled WGS sequence"/>
</dbReference>
<proteinExistence type="predicted"/>
<feature type="region of interest" description="Disordered" evidence="1">
    <location>
        <begin position="161"/>
        <end position="188"/>
    </location>
</feature>
<sequence length="188" mass="20598">MERIRRPRSRPDNEVPVPVVVDSPVLSTGDQAAWLESCRVYSTGVELEFVLLSRDPEQRRPHQLELLVGVEFADGRWTSTYGAQPDVDPEAPVLHAQGGGGTDNRMSESYYLSPVPPEGPCTVYFALPDTDLADGEVVLAGARLNTAAAAVRELWPWRPRESSTAPVHVPVPPPGSWFRSHPEPGLPD</sequence>
<accession>A0ABV4CCJ7</accession>
<evidence type="ECO:0000256" key="1">
    <source>
        <dbReference type="SAM" id="MobiDB-lite"/>
    </source>
</evidence>